<feature type="active site" description="Proton donor" evidence="5">
    <location>
        <position position="105"/>
    </location>
</feature>
<dbReference type="InterPro" id="IPR006095">
    <property type="entry name" value="Glu/Leu/Phe/Val/Trp_DH"/>
</dbReference>
<evidence type="ECO:0000256" key="6">
    <source>
        <dbReference type="PIRSR" id="PIRSR000185-2"/>
    </source>
</evidence>
<evidence type="ECO:0000313" key="14">
    <source>
        <dbReference type="Proteomes" id="UP000586254"/>
    </source>
</evidence>
<accession>A0A1M6ZJT0</accession>
<dbReference type="AlphaFoldDB" id="A0A1M6ZJT0"/>
<evidence type="ECO:0000313" key="11">
    <source>
        <dbReference type="EMBL" id="NZA39811.1"/>
    </source>
</evidence>
<dbReference type="RefSeq" id="WP_070081200.1">
    <property type="nucleotide sequence ID" value="NZ_CAJKZB010000011.1"/>
</dbReference>
<feature type="binding site" evidence="6">
    <location>
        <position position="220"/>
    </location>
    <ligand>
        <name>NAD(+)</name>
        <dbReference type="ChEBI" id="CHEBI:57540"/>
    </ligand>
</feature>
<evidence type="ECO:0000256" key="4">
    <source>
        <dbReference type="PIRNR" id="PIRNR000185"/>
    </source>
</evidence>
<dbReference type="SUPFAM" id="SSF53223">
    <property type="entry name" value="Aminoacid dehydrogenase-like, N-terminal domain"/>
    <property type="match status" value="1"/>
</dbReference>
<feature type="binding site" evidence="6">
    <location>
        <position position="93"/>
    </location>
    <ligand>
        <name>substrate</name>
    </ligand>
</feature>
<dbReference type="Proteomes" id="UP000586254">
    <property type="component" value="Unassembled WGS sequence"/>
</dbReference>
<feature type="domain" description="Glutamate/phenylalanine/leucine/valine/L-tryptophan dehydrogenase C-terminal" evidence="10">
    <location>
        <begin position="182"/>
        <end position="414"/>
    </location>
</feature>
<dbReference type="Pfam" id="PF02812">
    <property type="entry name" value="ELFV_dehydrog_N"/>
    <property type="match status" value="1"/>
</dbReference>
<dbReference type="InterPro" id="IPR033922">
    <property type="entry name" value="NAD_bind_Glu_DH"/>
</dbReference>
<evidence type="ECO:0000313" key="13">
    <source>
        <dbReference type="Proteomes" id="UP000184012"/>
    </source>
</evidence>
<dbReference type="InterPro" id="IPR006097">
    <property type="entry name" value="Glu/Leu/Phe/Val/Trp_DH_dimer"/>
</dbReference>
<dbReference type="CDD" id="cd01076">
    <property type="entry name" value="NAD_bind_1_Glu_DH"/>
    <property type="match status" value="1"/>
</dbReference>
<evidence type="ECO:0000256" key="2">
    <source>
        <dbReference type="ARBA" id="ARBA00012896"/>
    </source>
</evidence>
<dbReference type="Gene3D" id="3.40.50.10860">
    <property type="entry name" value="Leucine Dehydrogenase, chain A, domain 1"/>
    <property type="match status" value="1"/>
</dbReference>
<organism evidence="11 14">
    <name type="scientific">Eubacterium callanderi</name>
    <dbReference type="NCBI Taxonomy" id="53442"/>
    <lineage>
        <taxon>Bacteria</taxon>
        <taxon>Bacillati</taxon>
        <taxon>Bacillota</taxon>
        <taxon>Clostridia</taxon>
        <taxon>Eubacteriales</taxon>
        <taxon>Eubacteriaceae</taxon>
        <taxon>Eubacterium</taxon>
    </lineage>
</organism>
<evidence type="ECO:0000256" key="3">
    <source>
        <dbReference type="ARBA" id="ARBA00023002"/>
    </source>
</evidence>
<evidence type="ECO:0000256" key="8">
    <source>
        <dbReference type="RuleBase" id="RU004417"/>
    </source>
</evidence>
<gene>
    <name evidence="11" type="ORF">H0N91_17180</name>
    <name evidence="12" type="ORF">SAMN04515649_10445</name>
</gene>
<dbReference type="GO" id="GO:0004352">
    <property type="term" value="F:glutamate dehydrogenase (NAD+) activity"/>
    <property type="evidence" value="ECO:0007669"/>
    <property type="project" value="TreeGrafter"/>
</dbReference>
<evidence type="ECO:0000256" key="9">
    <source>
        <dbReference type="SAM" id="Coils"/>
    </source>
</evidence>
<proteinExistence type="inferred from homology"/>
<dbReference type="InterPro" id="IPR033524">
    <property type="entry name" value="Glu/Leu/Phe/Val_DH_AS"/>
</dbReference>
<reference evidence="12 13" key="1">
    <citation type="submission" date="2016-11" db="EMBL/GenBank/DDBJ databases">
        <authorList>
            <person name="Varghese N."/>
            <person name="Submissions S."/>
        </authorList>
    </citation>
    <scope>NUCLEOTIDE SEQUENCE [LARGE SCALE GENOMIC DNA]</scope>
    <source>
        <strain evidence="12 13">FD</strain>
    </source>
</reference>
<evidence type="ECO:0000259" key="10">
    <source>
        <dbReference type="SMART" id="SM00839"/>
    </source>
</evidence>
<dbReference type="InterPro" id="IPR014362">
    <property type="entry name" value="Glu_DH"/>
</dbReference>
<dbReference type="Proteomes" id="UP000184012">
    <property type="component" value="Unassembled WGS sequence"/>
</dbReference>
<keyword evidence="6" id="KW-0520">NAD</keyword>
<dbReference type="PANTHER" id="PTHR11606:SF13">
    <property type="entry name" value="GLUTAMATE DEHYDROGENASE 1, MITOCHONDRIAL"/>
    <property type="match status" value="1"/>
</dbReference>
<feature type="binding site" evidence="6">
    <location>
        <position position="69"/>
    </location>
    <ligand>
        <name>substrate</name>
    </ligand>
</feature>
<feature type="coiled-coil region" evidence="9">
    <location>
        <begin position="2"/>
        <end position="29"/>
    </location>
</feature>
<evidence type="ECO:0000256" key="5">
    <source>
        <dbReference type="PIRSR" id="PIRSR000185-1"/>
    </source>
</evidence>
<evidence type="ECO:0000256" key="1">
    <source>
        <dbReference type="ARBA" id="ARBA00006382"/>
    </source>
</evidence>
<evidence type="ECO:0000256" key="7">
    <source>
        <dbReference type="PIRSR" id="PIRSR000185-3"/>
    </source>
</evidence>
<dbReference type="SUPFAM" id="SSF51735">
    <property type="entry name" value="NAD(P)-binding Rossmann-fold domains"/>
    <property type="match status" value="1"/>
</dbReference>
<sequence>MMSEFEMYRQQLRNAIDEMELDNKEAVYDLLSEVNRFYEVSFPVQMDDGTKKVFKGYRSQHNSALGPTKGGLRFHPGVDEGEVKALSAWMSMKCAVAGIPYGGGKGGITVDPKKLSERELENLTRGFVKAMHPAFGEKFDIPAPDVNTNGQIMSWMIDEYNAITRSQNIGVFTGKPLELGGSLGRTEATGYGVGFTVREAAAKIGLDLKGARVVLQGFGNVGSFAAEWLYKQGCKIIAIANSRNGLYDAEGMNIPALMKYYEENGNDLAGYPDAKPFDKDEIFSIECDILLPCGLGGAITKDNADKINTKIISEGANGPLTPEADEILIKKGVFIVPDILANSGGVTVSYFEWVQNLQGYYWSKEEVFEKEEDLIVKAFNGVYDVLVNEKASNMRTAAFNYAIKKIAKAMKLKGWY</sequence>
<protein>
    <recommendedName>
        <fullName evidence="2 4">Glutamate dehydrogenase</fullName>
    </recommendedName>
</protein>
<dbReference type="Pfam" id="PF00208">
    <property type="entry name" value="ELFV_dehydrog"/>
    <property type="match status" value="1"/>
</dbReference>
<feature type="binding site" evidence="6">
    <location>
        <position position="189"/>
    </location>
    <ligand>
        <name>NAD(+)</name>
        <dbReference type="ChEBI" id="CHEBI:57540"/>
    </ligand>
</feature>
<keyword evidence="6" id="KW-0547">Nucleotide-binding</keyword>
<keyword evidence="9" id="KW-0175">Coiled coil</keyword>
<dbReference type="InterPro" id="IPR036291">
    <property type="entry name" value="NAD(P)-bd_dom_sf"/>
</dbReference>
<reference evidence="11 14" key="2">
    <citation type="submission" date="2020-07" db="EMBL/GenBank/DDBJ databases">
        <title>Organ Donor 1.</title>
        <authorList>
            <person name="Marsh A.J."/>
            <person name="Azcarate-Peril M.A."/>
        </authorList>
    </citation>
    <scope>NUCLEOTIDE SEQUENCE [LARGE SCALE GENOMIC DNA]</scope>
    <source>
        <strain evidence="11 14">AMC0717</strain>
    </source>
</reference>
<feature type="site" description="Important for catalysis" evidence="7">
    <location>
        <position position="145"/>
    </location>
</feature>
<keyword evidence="3 4" id="KW-0560">Oxidoreductase</keyword>
<dbReference type="PRINTS" id="PR00082">
    <property type="entry name" value="GLFDHDRGNASE"/>
</dbReference>
<dbReference type="GO" id="GO:0000166">
    <property type="term" value="F:nucleotide binding"/>
    <property type="evidence" value="ECO:0007669"/>
    <property type="project" value="UniProtKB-KW"/>
</dbReference>
<dbReference type="FunFam" id="3.40.50.10860:FF:000003">
    <property type="entry name" value="Glutamate dehydrogenase"/>
    <property type="match status" value="1"/>
</dbReference>
<dbReference type="PANTHER" id="PTHR11606">
    <property type="entry name" value="GLUTAMATE DEHYDROGENASE"/>
    <property type="match status" value="1"/>
</dbReference>
<dbReference type="Gene3D" id="3.40.50.720">
    <property type="entry name" value="NAD(P)-binding Rossmann-like Domain"/>
    <property type="match status" value="1"/>
</dbReference>
<dbReference type="PIRSF" id="PIRSF000185">
    <property type="entry name" value="Glu_DH"/>
    <property type="match status" value="1"/>
</dbReference>
<comment type="caution">
    <text evidence="11">The sequence shown here is derived from an EMBL/GenBank/DDBJ whole genome shotgun (WGS) entry which is preliminary data.</text>
</comment>
<comment type="similarity">
    <text evidence="1 4 8">Belongs to the Glu/Leu/Phe/Val dehydrogenases family.</text>
</comment>
<evidence type="ECO:0000313" key="12">
    <source>
        <dbReference type="EMBL" id="SHL30781.1"/>
    </source>
</evidence>
<dbReference type="PROSITE" id="PS00074">
    <property type="entry name" value="GLFV_DEHYDROGENASE"/>
    <property type="match status" value="1"/>
</dbReference>
<dbReference type="EMBL" id="JACCKS010000026">
    <property type="protein sequence ID" value="NZA39811.1"/>
    <property type="molecule type" value="Genomic_DNA"/>
</dbReference>
<feature type="binding site" evidence="6">
    <location>
        <position position="349"/>
    </location>
    <ligand>
        <name>substrate</name>
    </ligand>
</feature>
<dbReference type="EMBL" id="FRBP01000004">
    <property type="protein sequence ID" value="SHL30781.1"/>
    <property type="molecule type" value="Genomic_DNA"/>
</dbReference>
<dbReference type="SMART" id="SM00839">
    <property type="entry name" value="ELFV_dehydrog"/>
    <property type="match status" value="1"/>
</dbReference>
<dbReference type="InterPro" id="IPR046346">
    <property type="entry name" value="Aminoacid_DH-like_N_sf"/>
</dbReference>
<name>A0A1M6ZJT0_9FIRM</name>
<dbReference type="InterPro" id="IPR006096">
    <property type="entry name" value="Glu/Leu/Phe/Val/Trp_DH_C"/>
</dbReference>
<dbReference type="GO" id="GO:0006538">
    <property type="term" value="P:L-glutamate catabolic process"/>
    <property type="evidence" value="ECO:0007669"/>
    <property type="project" value="TreeGrafter"/>
</dbReference>